<evidence type="ECO:0000256" key="1">
    <source>
        <dbReference type="ARBA" id="ARBA00001946"/>
    </source>
</evidence>
<organism evidence="7 8">
    <name type="scientific">Candidatus Ryanbacteria bacterium RIFCSPHIGHO2_01_FULL_48_27</name>
    <dbReference type="NCBI Taxonomy" id="1802115"/>
    <lineage>
        <taxon>Bacteria</taxon>
        <taxon>Candidatus Ryaniibacteriota</taxon>
    </lineage>
</organism>
<comment type="cofactor">
    <cofactor evidence="1">
        <name>Mg(2+)</name>
        <dbReference type="ChEBI" id="CHEBI:18420"/>
    </cofactor>
</comment>
<dbReference type="InterPro" id="IPR020476">
    <property type="entry name" value="Nudix_hydrolase"/>
</dbReference>
<dbReference type="PANTHER" id="PTHR43758:SF8">
    <property type="entry name" value="8-OXO-DGTP DIPHOSPHATASE YTKD-RELATED"/>
    <property type="match status" value="1"/>
</dbReference>
<dbReference type="Proteomes" id="UP000177785">
    <property type="component" value="Unassembled WGS sequence"/>
</dbReference>
<dbReference type="InterPro" id="IPR015797">
    <property type="entry name" value="NUDIX_hydrolase-like_dom_sf"/>
</dbReference>
<evidence type="ECO:0000256" key="2">
    <source>
        <dbReference type="ARBA" id="ARBA00005582"/>
    </source>
</evidence>
<evidence type="ECO:0000259" key="6">
    <source>
        <dbReference type="PROSITE" id="PS51462"/>
    </source>
</evidence>
<name>A0A1G2G5J2_9BACT</name>
<comment type="similarity">
    <text evidence="2">Belongs to the Nudix hydrolase family.</text>
</comment>
<keyword evidence="4" id="KW-0378">Hydrolase</keyword>
<reference evidence="7 8" key="1">
    <citation type="journal article" date="2016" name="Nat. Commun.">
        <title>Thousands of microbial genomes shed light on interconnected biogeochemical processes in an aquifer system.</title>
        <authorList>
            <person name="Anantharaman K."/>
            <person name="Brown C.T."/>
            <person name="Hug L.A."/>
            <person name="Sharon I."/>
            <person name="Castelle C.J."/>
            <person name="Probst A.J."/>
            <person name="Thomas B.C."/>
            <person name="Singh A."/>
            <person name="Wilkins M.J."/>
            <person name="Karaoz U."/>
            <person name="Brodie E.L."/>
            <person name="Williams K.H."/>
            <person name="Hubbard S.S."/>
            <person name="Banfield J.F."/>
        </authorList>
    </citation>
    <scope>NUCLEOTIDE SEQUENCE [LARGE SCALE GENOMIC DNA]</scope>
</reference>
<keyword evidence="3" id="KW-0479">Metal-binding</keyword>
<evidence type="ECO:0000256" key="3">
    <source>
        <dbReference type="ARBA" id="ARBA00022723"/>
    </source>
</evidence>
<comment type="caution">
    <text evidence="7">The sequence shown here is derived from an EMBL/GenBank/DDBJ whole genome shotgun (WGS) entry which is preliminary data.</text>
</comment>
<dbReference type="EMBL" id="MHNL01000006">
    <property type="protein sequence ID" value="OGZ45535.1"/>
    <property type="molecule type" value="Genomic_DNA"/>
</dbReference>
<dbReference type="PRINTS" id="PR00502">
    <property type="entry name" value="NUDIXFAMILY"/>
</dbReference>
<dbReference type="PROSITE" id="PS51462">
    <property type="entry name" value="NUDIX"/>
    <property type="match status" value="1"/>
</dbReference>
<dbReference type="PANTHER" id="PTHR43758">
    <property type="entry name" value="7,8-DIHYDRO-8-OXOGUANINE TRIPHOSPHATASE"/>
    <property type="match status" value="1"/>
</dbReference>
<accession>A0A1G2G5J2</accession>
<sequence length="149" mass="17407">MQNGAKAIVHYQGKFLFILRDNIPGIRNPNIWNIPGGRVEEGETWEECLKRELEEEICIVPKNIIYMGKSYFQRVDGTIAFYLVLLNDEEYKRVKLGNEGQKLEFFTPQEIIQLPLADTKEFYTSLYPIFIRIAGGESDFRPEELQLEE</sequence>
<dbReference type="GO" id="GO:0046872">
    <property type="term" value="F:metal ion binding"/>
    <property type="evidence" value="ECO:0007669"/>
    <property type="project" value="UniProtKB-KW"/>
</dbReference>
<protein>
    <recommendedName>
        <fullName evidence="6">Nudix hydrolase domain-containing protein</fullName>
    </recommendedName>
</protein>
<dbReference type="SUPFAM" id="SSF55811">
    <property type="entry name" value="Nudix"/>
    <property type="match status" value="1"/>
</dbReference>
<evidence type="ECO:0000313" key="8">
    <source>
        <dbReference type="Proteomes" id="UP000177785"/>
    </source>
</evidence>
<dbReference type="InterPro" id="IPR000086">
    <property type="entry name" value="NUDIX_hydrolase_dom"/>
</dbReference>
<proteinExistence type="inferred from homology"/>
<dbReference type="GO" id="GO:0016818">
    <property type="term" value="F:hydrolase activity, acting on acid anhydrides, in phosphorus-containing anhydrides"/>
    <property type="evidence" value="ECO:0007669"/>
    <property type="project" value="TreeGrafter"/>
</dbReference>
<evidence type="ECO:0000256" key="4">
    <source>
        <dbReference type="ARBA" id="ARBA00022801"/>
    </source>
</evidence>
<dbReference type="Gene3D" id="3.90.79.10">
    <property type="entry name" value="Nucleoside Triphosphate Pyrophosphohydrolase"/>
    <property type="match status" value="1"/>
</dbReference>
<keyword evidence="5" id="KW-0460">Magnesium</keyword>
<dbReference type="AlphaFoldDB" id="A0A1G2G5J2"/>
<dbReference type="Pfam" id="PF00293">
    <property type="entry name" value="NUDIX"/>
    <property type="match status" value="1"/>
</dbReference>
<evidence type="ECO:0000313" key="7">
    <source>
        <dbReference type="EMBL" id="OGZ45535.1"/>
    </source>
</evidence>
<feature type="domain" description="Nudix hydrolase" evidence="6">
    <location>
        <begin position="1"/>
        <end position="132"/>
    </location>
</feature>
<gene>
    <name evidence="7" type="ORF">A2756_00760</name>
</gene>
<dbReference type="STRING" id="1802115.A2756_00760"/>
<evidence type="ECO:0000256" key="5">
    <source>
        <dbReference type="ARBA" id="ARBA00022842"/>
    </source>
</evidence>